<evidence type="ECO:0000313" key="4">
    <source>
        <dbReference type="Proteomes" id="UP000003963"/>
    </source>
</evidence>
<dbReference type="InterPro" id="IPR027843">
    <property type="entry name" value="DUF4440"/>
</dbReference>
<protein>
    <recommendedName>
        <fullName evidence="2">DUF4440 domain-containing protein</fullName>
    </recommendedName>
</protein>
<dbReference type="HOGENOM" id="CLU_1420740_0_0_11"/>
<dbReference type="SUPFAM" id="SSF54427">
    <property type="entry name" value="NTF2-like"/>
    <property type="match status" value="1"/>
</dbReference>
<name>D9WKX3_9ACTN</name>
<evidence type="ECO:0000313" key="3">
    <source>
        <dbReference type="EMBL" id="EFL29248.1"/>
    </source>
</evidence>
<evidence type="ECO:0000256" key="1">
    <source>
        <dbReference type="SAM" id="MobiDB-lite"/>
    </source>
</evidence>
<dbReference type="STRING" id="457427.SSOG_08962"/>
<feature type="region of interest" description="Disordered" evidence="1">
    <location>
        <begin position="1"/>
        <end position="33"/>
    </location>
</feature>
<organism evidence="3 4">
    <name type="scientific">Streptomyces himastatinicus ATCC 53653</name>
    <dbReference type="NCBI Taxonomy" id="457427"/>
    <lineage>
        <taxon>Bacteria</taxon>
        <taxon>Bacillati</taxon>
        <taxon>Actinomycetota</taxon>
        <taxon>Actinomycetes</taxon>
        <taxon>Kitasatosporales</taxon>
        <taxon>Streptomycetaceae</taxon>
        <taxon>Streptomyces</taxon>
        <taxon>Streptomyces violaceusniger group</taxon>
    </lineage>
</organism>
<feature type="compositionally biased region" description="Low complexity" evidence="1">
    <location>
        <begin position="47"/>
        <end position="65"/>
    </location>
</feature>
<dbReference type="Proteomes" id="UP000003963">
    <property type="component" value="Unassembled WGS sequence"/>
</dbReference>
<proteinExistence type="predicted"/>
<dbReference type="EMBL" id="GG657754">
    <property type="protein sequence ID" value="EFL29248.1"/>
    <property type="molecule type" value="Genomic_DNA"/>
</dbReference>
<feature type="compositionally biased region" description="Basic residues" evidence="1">
    <location>
        <begin position="1"/>
        <end position="31"/>
    </location>
</feature>
<dbReference type="AlphaFoldDB" id="D9WKX3"/>
<feature type="domain" description="DUF4440" evidence="2">
    <location>
        <begin position="70"/>
        <end position="179"/>
    </location>
</feature>
<dbReference type="Gene3D" id="3.10.450.50">
    <property type="match status" value="1"/>
</dbReference>
<dbReference type="Pfam" id="PF14534">
    <property type="entry name" value="DUF4440"/>
    <property type="match status" value="1"/>
</dbReference>
<gene>
    <name evidence="3" type="ORF">SSOG_08962</name>
</gene>
<evidence type="ECO:0000259" key="2">
    <source>
        <dbReference type="Pfam" id="PF14534"/>
    </source>
</evidence>
<reference evidence="3 4" key="1">
    <citation type="submission" date="2009-02" db="EMBL/GenBank/DDBJ databases">
        <title>Annotation of Streptomyces hygroscopicus strain ATCC 53653.</title>
        <authorList>
            <consortium name="The Broad Institute Genome Sequencing Platform"/>
            <consortium name="Broad Institute Microbial Sequencing Center"/>
            <person name="Fischbach M."/>
            <person name="Godfrey P."/>
            <person name="Ward D."/>
            <person name="Young S."/>
            <person name="Zeng Q."/>
            <person name="Koehrsen M."/>
            <person name="Alvarado L."/>
            <person name="Berlin A.M."/>
            <person name="Bochicchio J."/>
            <person name="Borenstein D."/>
            <person name="Chapman S.B."/>
            <person name="Chen Z."/>
            <person name="Engels R."/>
            <person name="Freedman E."/>
            <person name="Gellesch M."/>
            <person name="Goldberg J."/>
            <person name="Griggs A."/>
            <person name="Gujja S."/>
            <person name="Heilman E.R."/>
            <person name="Heiman D.I."/>
            <person name="Hepburn T.A."/>
            <person name="Howarth C."/>
            <person name="Jen D."/>
            <person name="Larson L."/>
            <person name="Lewis B."/>
            <person name="Mehta T."/>
            <person name="Park D."/>
            <person name="Pearson M."/>
            <person name="Richards J."/>
            <person name="Roberts A."/>
            <person name="Saif S."/>
            <person name="Shea T.D."/>
            <person name="Shenoy N."/>
            <person name="Sisk P."/>
            <person name="Stolte C."/>
            <person name="Sykes S.N."/>
            <person name="Thomson T."/>
            <person name="Walk T."/>
            <person name="White J."/>
            <person name="Yandava C."/>
            <person name="Straight P."/>
            <person name="Clardy J."/>
            <person name="Hung D."/>
            <person name="Kolter R."/>
            <person name="Mekalanos J."/>
            <person name="Walker S."/>
            <person name="Walsh C.T."/>
            <person name="Wieland-Brown L.C."/>
            <person name="Haas B."/>
            <person name="Nusbaum C."/>
            <person name="Birren B."/>
        </authorList>
    </citation>
    <scope>NUCLEOTIDE SEQUENCE [LARGE SCALE GENOMIC DNA]</scope>
    <source>
        <strain evidence="3 4">ATCC 53653</strain>
    </source>
</reference>
<keyword evidence="4" id="KW-1185">Reference proteome</keyword>
<feature type="region of interest" description="Disordered" evidence="1">
    <location>
        <begin position="45"/>
        <end position="65"/>
    </location>
</feature>
<accession>D9WKX3</accession>
<dbReference type="InterPro" id="IPR032710">
    <property type="entry name" value="NTF2-like_dom_sf"/>
</dbReference>
<sequence>MRAGHLRRVRRTGARRRARSPRRRPDRRRACRGPVHPVLVAVEVPDPGAGTVTTSSTAATGSPTAPATVEDAEAAWLAAQTLPDPEQSLRALMRPDCVIVHAPAGHIHGVDDWLRYAARLGRTSQVDTYDVTVQRFGTTAVVSCLQEMRVAFVPELTPFVIQAAVSRVWVTDASGGWQMAHLQMARRLPPG</sequence>